<dbReference type="InterPro" id="IPR011726">
    <property type="entry name" value="KdpF"/>
</dbReference>
<accession>A0ABX8X996</accession>
<keyword evidence="1" id="KW-0472">Membrane</keyword>
<dbReference type="Pfam" id="PF09604">
    <property type="entry name" value="Potass_KdpF"/>
    <property type="match status" value="1"/>
</dbReference>
<keyword evidence="3" id="KW-1185">Reference proteome</keyword>
<dbReference type="EMBL" id="CP080635">
    <property type="protein sequence ID" value="QYX72107.1"/>
    <property type="molecule type" value="Genomic_DNA"/>
</dbReference>
<name>A0ABX8X996_SHEPU</name>
<reference evidence="2 3" key="1">
    <citation type="submission" date="2021-08" db="EMBL/GenBank/DDBJ databases">
        <title>Shewanella putrefaciens YZ-J, complete genome.</title>
        <authorList>
            <person name="Yi Z."/>
        </authorList>
    </citation>
    <scope>NUCLEOTIDE SEQUENCE [LARGE SCALE GENOMIC DNA]</scope>
    <source>
        <strain evidence="2 3">YZ-J</strain>
    </source>
</reference>
<proteinExistence type="predicted"/>
<feature type="transmembrane region" description="Helical" evidence="1">
    <location>
        <begin position="27"/>
        <end position="46"/>
    </location>
</feature>
<protein>
    <submittedName>
        <fullName evidence="2">Potassium-transporting ATPase subunit F</fullName>
    </submittedName>
</protein>
<gene>
    <name evidence="2" type="ORF">K3G22_15350</name>
</gene>
<evidence type="ECO:0000256" key="1">
    <source>
        <dbReference type="SAM" id="Phobius"/>
    </source>
</evidence>
<keyword evidence="1" id="KW-1133">Transmembrane helix</keyword>
<evidence type="ECO:0000313" key="2">
    <source>
        <dbReference type="EMBL" id="QYX72107.1"/>
    </source>
</evidence>
<dbReference type="Proteomes" id="UP000827084">
    <property type="component" value="Chromosome"/>
</dbReference>
<keyword evidence="1" id="KW-0812">Transmembrane</keyword>
<sequence>MNSRDFTPLIHIFVPLLNFLRTNYMDWIFLILSIALFIYLAVAMFAPDKF</sequence>
<evidence type="ECO:0000313" key="3">
    <source>
        <dbReference type="Proteomes" id="UP000827084"/>
    </source>
</evidence>
<organism evidence="2 3">
    <name type="scientific">Shewanella putrefaciens</name>
    <name type="common">Pseudomonas putrefaciens</name>
    <dbReference type="NCBI Taxonomy" id="24"/>
    <lineage>
        <taxon>Bacteria</taxon>
        <taxon>Pseudomonadati</taxon>
        <taxon>Pseudomonadota</taxon>
        <taxon>Gammaproteobacteria</taxon>
        <taxon>Alteromonadales</taxon>
        <taxon>Shewanellaceae</taxon>
        <taxon>Shewanella</taxon>
    </lineage>
</organism>